<reference evidence="3 4" key="1">
    <citation type="submission" date="2019-07" db="EMBL/GenBank/DDBJ databases">
        <title>Whole genome shotgun sequence of Halobacillus faecis NBRC 103569.</title>
        <authorList>
            <person name="Hosoyama A."/>
            <person name="Uohara A."/>
            <person name="Ohji S."/>
            <person name="Ichikawa N."/>
        </authorList>
    </citation>
    <scope>NUCLEOTIDE SEQUENCE [LARGE SCALE GENOMIC DNA]</scope>
    <source>
        <strain evidence="3 4">NBRC 103569</strain>
    </source>
</reference>
<dbReference type="OrthoDB" id="9788100at2"/>
<evidence type="ECO:0000313" key="3">
    <source>
        <dbReference type="EMBL" id="GEN53965.1"/>
    </source>
</evidence>
<keyword evidence="4" id="KW-1185">Reference proteome</keyword>
<keyword evidence="1" id="KW-0145">Chemotaxis</keyword>
<dbReference type="InterPro" id="IPR028051">
    <property type="entry name" value="CheX-like_dom"/>
</dbReference>
<feature type="domain" description="Chemotaxis phosphatase CheX-like" evidence="2">
    <location>
        <begin position="45"/>
        <end position="122"/>
    </location>
</feature>
<gene>
    <name evidence="3" type="primary">cheX</name>
    <name evidence="3" type="ORF">HFA01_22270</name>
</gene>
<evidence type="ECO:0000313" key="4">
    <source>
        <dbReference type="Proteomes" id="UP000321886"/>
    </source>
</evidence>
<dbReference type="PANTHER" id="PTHR39452:SF1">
    <property type="entry name" value="CHEY-P PHOSPHATASE CHEX"/>
    <property type="match status" value="1"/>
</dbReference>
<dbReference type="InterPro" id="IPR028976">
    <property type="entry name" value="CheC-like_sf"/>
</dbReference>
<dbReference type="SUPFAM" id="SSF103039">
    <property type="entry name" value="CheC-like"/>
    <property type="match status" value="1"/>
</dbReference>
<dbReference type="EMBL" id="BJYD01000020">
    <property type="protein sequence ID" value="GEN53965.1"/>
    <property type="molecule type" value="Genomic_DNA"/>
</dbReference>
<evidence type="ECO:0000256" key="1">
    <source>
        <dbReference type="ARBA" id="ARBA00022500"/>
    </source>
</evidence>
<proteinExistence type="predicted"/>
<dbReference type="PANTHER" id="PTHR39452">
    <property type="entry name" value="CHEY-P PHOSPHATASE CHEX"/>
    <property type="match status" value="1"/>
</dbReference>
<protein>
    <submittedName>
        <fullName evidence="3">CheY-P phosphatase CheX</fullName>
    </submittedName>
</protein>
<dbReference type="Pfam" id="PF13690">
    <property type="entry name" value="CheX"/>
    <property type="match status" value="1"/>
</dbReference>
<dbReference type="AlphaFoldDB" id="A0A511WS55"/>
<dbReference type="RefSeq" id="WP_146816133.1">
    <property type="nucleotide sequence ID" value="NZ_BJYD01000020.1"/>
</dbReference>
<dbReference type="GO" id="GO:0006935">
    <property type="term" value="P:chemotaxis"/>
    <property type="evidence" value="ECO:0007669"/>
    <property type="project" value="UniProtKB-KW"/>
</dbReference>
<comment type="caution">
    <text evidence="3">The sequence shown here is derived from an EMBL/GenBank/DDBJ whole genome shotgun (WGS) entry which is preliminary data.</text>
</comment>
<name>A0A511WS55_9BACI</name>
<sequence>MSFNPSITAVLNGSIHTVHRMIPLEIKNEEPSLLNQTYMNGDLGVLIGMTGDLACQLLIEGSEASFRLIGEKMYGWPLEGEMLSSFTGELGNMIAGNLATHLSEHEVAIDITTPTLVGGNKKVEKSREGFHVSLSIEKEHQLSLFLMVEKT</sequence>
<dbReference type="InterPro" id="IPR038756">
    <property type="entry name" value="CheX-like"/>
</dbReference>
<dbReference type="CDD" id="cd17906">
    <property type="entry name" value="CheX"/>
    <property type="match status" value="1"/>
</dbReference>
<dbReference type="Gene3D" id="3.40.1550.10">
    <property type="entry name" value="CheC-like"/>
    <property type="match status" value="1"/>
</dbReference>
<accession>A0A511WS55</accession>
<dbReference type="Proteomes" id="UP000321886">
    <property type="component" value="Unassembled WGS sequence"/>
</dbReference>
<organism evidence="3 4">
    <name type="scientific">Halobacillus faecis</name>
    <dbReference type="NCBI Taxonomy" id="360184"/>
    <lineage>
        <taxon>Bacteria</taxon>
        <taxon>Bacillati</taxon>
        <taxon>Bacillota</taxon>
        <taxon>Bacilli</taxon>
        <taxon>Bacillales</taxon>
        <taxon>Bacillaceae</taxon>
        <taxon>Halobacillus</taxon>
    </lineage>
</organism>
<evidence type="ECO:0000259" key="2">
    <source>
        <dbReference type="Pfam" id="PF13690"/>
    </source>
</evidence>